<keyword evidence="8" id="KW-1185">Reference proteome</keyword>
<evidence type="ECO:0000256" key="2">
    <source>
        <dbReference type="ARBA" id="ARBA00010095"/>
    </source>
</evidence>
<dbReference type="AlphaFoldDB" id="A0A7J6WC61"/>
<dbReference type="OrthoDB" id="434393at2759"/>
<gene>
    <name evidence="7" type="ORF">FRX31_015384</name>
</gene>
<dbReference type="GO" id="GO:0016192">
    <property type="term" value="P:vesicle-mediated transport"/>
    <property type="evidence" value="ECO:0007669"/>
    <property type="project" value="InterPro"/>
</dbReference>
<dbReference type="Proteomes" id="UP000554482">
    <property type="component" value="Unassembled WGS sequence"/>
</dbReference>
<feature type="transmembrane region" description="Helical" evidence="6">
    <location>
        <begin position="6"/>
        <end position="32"/>
    </location>
</feature>
<protein>
    <submittedName>
        <fullName evidence="7">Cornichon-like protein</fullName>
    </submittedName>
</protein>
<dbReference type="GO" id="GO:0016020">
    <property type="term" value="C:membrane"/>
    <property type="evidence" value="ECO:0007669"/>
    <property type="project" value="UniProtKB-SubCell"/>
</dbReference>
<evidence type="ECO:0000256" key="5">
    <source>
        <dbReference type="ARBA" id="ARBA00023136"/>
    </source>
</evidence>
<keyword evidence="5 6" id="KW-0472">Membrane</keyword>
<sequence length="147" mass="17488">MAWDLILWLLTFFIVISLLAVTVYQFVCLADLEIDHINIYDSSARINACVIPEFVIQGTLSAIFLLTWHWFMFLLSVPISYYHIRLYMARKHLIDVTEIFTSLDRDKKYLLVKLGFYLIIFVIVIYRLVETSVTMAMYEEEDYMVHR</sequence>
<comment type="subcellular location">
    <subcellularLocation>
        <location evidence="1">Membrane</location>
        <topology evidence="1">Multi-pass membrane protein</topology>
    </subcellularLocation>
</comment>
<accession>A0A7J6WC61</accession>
<evidence type="ECO:0000256" key="3">
    <source>
        <dbReference type="ARBA" id="ARBA00022692"/>
    </source>
</evidence>
<dbReference type="SMART" id="SM01398">
    <property type="entry name" value="Cornichon"/>
    <property type="match status" value="1"/>
</dbReference>
<evidence type="ECO:0000256" key="1">
    <source>
        <dbReference type="ARBA" id="ARBA00004141"/>
    </source>
</evidence>
<feature type="transmembrane region" description="Helical" evidence="6">
    <location>
        <begin position="109"/>
        <end position="129"/>
    </location>
</feature>
<name>A0A7J6WC61_THATH</name>
<comment type="similarity">
    <text evidence="2">Belongs to the cornichon family.</text>
</comment>
<feature type="transmembrane region" description="Helical" evidence="6">
    <location>
        <begin position="70"/>
        <end position="88"/>
    </location>
</feature>
<dbReference type="PANTHER" id="PTHR12290">
    <property type="entry name" value="CORNICHON-RELATED"/>
    <property type="match status" value="1"/>
</dbReference>
<proteinExistence type="inferred from homology"/>
<reference evidence="7 8" key="1">
    <citation type="submission" date="2020-06" db="EMBL/GenBank/DDBJ databases">
        <title>Transcriptomic and genomic resources for Thalictrum thalictroides and T. hernandezii: Facilitating candidate gene discovery in an emerging model plant lineage.</title>
        <authorList>
            <person name="Arias T."/>
            <person name="Riano-Pachon D.M."/>
            <person name="Di Stilio V.S."/>
        </authorList>
    </citation>
    <scope>NUCLEOTIDE SEQUENCE [LARGE SCALE GENOMIC DNA]</scope>
    <source>
        <strain evidence="8">cv. WT478/WT964</strain>
        <tissue evidence="7">Leaves</tissue>
    </source>
</reference>
<keyword evidence="3 6" id="KW-0812">Transmembrane</keyword>
<dbReference type="EMBL" id="JABWDY010017918">
    <property type="protein sequence ID" value="KAF5195024.1"/>
    <property type="molecule type" value="Genomic_DNA"/>
</dbReference>
<evidence type="ECO:0000313" key="7">
    <source>
        <dbReference type="EMBL" id="KAF5195024.1"/>
    </source>
</evidence>
<organism evidence="7 8">
    <name type="scientific">Thalictrum thalictroides</name>
    <name type="common">Rue-anemone</name>
    <name type="synonym">Anemone thalictroides</name>
    <dbReference type="NCBI Taxonomy" id="46969"/>
    <lineage>
        <taxon>Eukaryota</taxon>
        <taxon>Viridiplantae</taxon>
        <taxon>Streptophyta</taxon>
        <taxon>Embryophyta</taxon>
        <taxon>Tracheophyta</taxon>
        <taxon>Spermatophyta</taxon>
        <taxon>Magnoliopsida</taxon>
        <taxon>Ranunculales</taxon>
        <taxon>Ranunculaceae</taxon>
        <taxon>Thalictroideae</taxon>
        <taxon>Thalictrum</taxon>
    </lineage>
</organism>
<evidence type="ECO:0000313" key="8">
    <source>
        <dbReference type="Proteomes" id="UP000554482"/>
    </source>
</evidence>
<keyword evidence="4 6" id="KW-1133">Transmembrane helix</keyword>
<dbReference type="InterPro" id="IPR003377">
    <property type="entry name" value="Cornichon"/>
</dbReference>
<dbReference type="Pfam" id="PF03311">
    <property type="entry name" value="Cornichon"/>
    <property type="match status" value="1"/>
</dbReference>
<evidence type="ECO:0000256" key="6">
    <source>
        <dbReference type="SAM" id="Phobius"/>
    </source>
</evidence>
<evidence type="ECO:0000256" key="4">
    <source>
        <dbReference type="ARBA" id="ARBA00022989"/>
    </source>
</evidence>
<comment type="caution">
    <text evidence="7">The sequence shown here is derived from an EMBL/GenBank/DDBJ whole genome shotgun (WGS) entry which is preliminary data.</text>
</comment>